<name>A0ABV0P662_9TELE</name>
<reference evidence="1 2" key="1">
    <citation type="submission" date="2021-06" db="EMBL/GenBank/DDBJ databases">
        <authorList>
            <person name="Palmer J.M."/>
        </authorList>
    </citation>
    <scope>NUCLEOTIDE SEQUENCE [LARGE SCALE GENOMIC DNA]</scope>
    <source>
        <strain evidence="1 2">GA_2019</strain>
        <tissue evidence="1">Muscle</tissue>
    </source>
</reference>
<dbReference type="Proteomes" id="UP001476798">
    <property type="component" value="Unassembled WGS sequence"/>
</dbReference>
<comment type="caution">
    <text evidence="1">The sequence shown here is derived from an EMBL/GenBank/DDBJ whole genome shotgun (WGS) entry which is preliminary data.</text>
</comment>
<gene>
    <name evidence="1" type="ORF">GOODEAATRI_019347</name>
</gene>
<keyword evidence="2" id="KW-1185">Reference proteome</keyword>
<protein>
    <submittedName>
        <fullName evidence="1">Uncharacterized protein</fullName>
    </submittedName>
</protein>
<evidence type="ECO:0000313" key="1">
    <source>
        <dbReference type="EMBL" id="MEQ2178942.1"/>
    </source>
</evidence>
<proteinExistence type="predicted"/>
<accession>A0ABV0P662</accession>
<sequence>MVNLAGRLKLLIPSEPCSLMVLPVSPVRSHLLLSVPLRKSQVTALPTIVPVAEEQGPLKEFLDQTNSSVSPIHCLPVHSQTLQATHGPLKTTWLPHLQTHRSIAARIISFLFSLHLPWTR</sequence>
<organism evidence="1 2">
    <name type="scientific">Goodea atripinnis</name>
    <dbReference type="NCBI Taxonomy" id="208336"/>
    <lineage>
        <taxon>Eukaryota</taxon>
        <taxon>Metazoa</taxon>
        <taxon>Chordata</taxon>
        <taxon>Craniata</taxon>
        <taxon>Vertebrata</taxon>
        <taxon>Euteleostomi</taxon>
        <taxon>Actinopterygii</taxon>
        <taxon>Neopterygii</taxon>
        <taxon>Teleostei</taxon>
        <taxon>Neoteleostei</taxon>
        <taxon>Acanthomorphata</taxon>
        <taxon>Ovalentaria</taxon>
        <taxon>Atherinomorphae</taxon>
        <taxon>Cyprinodontiformes</taxon>
        <taxon>Goodeidae</taxon>
        <taxon>Goodea</taxon>
    </lineage>
</organism>
<dbReference type="EMBL" id="JAHRIO010061678">
    <property type="protein sequence ID" value="MEQ2178942.1"/>
    <property type="molecule type" value="Genomic_DNA"/>
</dbReference>
<evidence type="ECO:0000313" key="2">
    <source>
        <dbReference type="Proteomes" id="UP001476798"/>
    </source>
</evidence>